<dbReference type="Proteomes" id="UP000053424">
    <property type="component" value="Unassembled WGS sequence"/>
</dbReference>
<dbReference type="HOGENOM" id="CLU_036419_0_0_1"/>
<keyword evidence="2" id="KW-1185">Reference proteome</keyword>
<dbReference type="AlphaFoldDB" id="A0A0C3CA17"/>
<evidence type="ECO:0000313" key="2">
    <source>
        <dbReference type="Proteomes" id="UP000053424"/>
    </source>
</evidence>
<dbReference type="STRING" id="686832.A0A0C3CA17"/>
<evidence type="ECO:0008006" key="3">
    <source>
        <dbReference type="Google" id="ProtNLM"/>
    </source>
</evidence>
<name>A0A0C3CA17_HEBCY</name>
<gene>
    <name evidence="1" type="ORF">M413DRAFT_47916</name>
</gene>
<proteinExistence type="predicted"/>
<dbReference type="EMBL" id="KN831781">
    <property type="protein sequence ID" value="KIM41069.1"/>
    <property type="molecule type" value="Genomic_DNA"/>
</dbReference>
<feature type="non-terminal residue" evidence="1">
    <location>
        <position position="1"/>
    </location>
</feature>
<accession>A0A0C3CA17</accession>
<sequence length="275" mass="31597">TTEDSILGCLSQADIIALSLTCKQLYEQVSSFNRRAYRIEKILGRWFNFRQILQFRNLQATTGMLISGSSAPQFFDRTVYEDSDLDLYVDHKHARIISQWLLSIGYRFKASTDSDIKTLEMGLNKNMPELSGGRDYFQAVAVLNFKKGRRAPIQLITTKDAPLVMVLDFDYTCVMNFITHNKAYSIYPHATFIERRSLSLHQSEHASAGILKYETRGWSNVEYLDPIEYSNPASSFAKGSRRIGDRKCWTISLSPTLIPEIDIQRDFMESNTWTL</sequence>
<feature type="non-terminal residue" evidence="1">
    <location>
        <position position="275"/>
    </location>
</feature>
<reference evidence="2" key="2">
    <citation type="submission" date="2015-01" db="EMBL/GenBank/DDBJ databases">
        <title>Evolutionary Origins and Diversification of the Mycorrhizal Mutualists.</title>
        <authorList>
            <consortium name="DOE Joint Genome Institute"/>
            <consortium name="Mycorrhizal Genomics Consortium"/>
            <person name="Kohler A."/>
            <person name="Kuo A."/>
            <person name="Nagy L.G."/>
            <person name="Floudas D."/>
            <person name="Copeland A."/>
            <person name="Barry K.W."/>
            <person name="Cichocki N."/>
            <person name="Veneault-Fourrey C."/>
            <person name="LaButti K."/>
            <person name="Lindquist E.A."/>
            <person name="Lipzen A."/>
            <person name="Lundell T."/>
            <person name="Morin E."/>
            <person name="Murat C."/>
            <person name="Riley R."/>
            <person name="Ohm R."/>
            <person name="Sun H."/>
            <person name="Tunlid A."/>
            <person name="Henrissat B."/>
            <person name="Grigoriev I.V."/>
            <person name="Hibbett D.S."/>
            <person name="Martin F."/>
        </authorList>
    </citation>
    <scope>NUCLEOTIDE SEQUENCE [LARGE SCALE GENOMIC DNA]</scope>
    <source>
        <strain evidence="2">h7</strain>
    </source>
</reference>
<organism evidence="1 2">
    <name type="scientific">Hebeloma cylindrosporum</name>
    <dbReference type="NCBI Taxonomy" id="76867"/>
    <lineage>
        <taxon>Eukaryota</taxon>
        <taxon>Fungi</taxon>
        <taxon>Dikarya</taxon>
        <taxon>Basidiomycota</taxon>
        <taxon>Agaricomycotina</taxon>
        <taxon>Agaricomycetes</taxon>
        <taxon>Agaricomycetidae</taxon>
        <taxon>Agaricales</taxon>
        <taxon>Agaricineae</taxon>
        <taxon>Hymenogastraceae</taxon>
        <taxon>Hebeloma</taxon>
    </lineage>
</organism>
<dbReference type="OrthoDB" id="3041043at2759"/>
<evidence type="ECO:0000313" key="1">
    <source>
        <dbReference type="EMBL" id="KIM41069.1"/>
    </source>
</evidence>
<protein>
    <recommendedName>
        <fullName evidence="3">F-box domain-containing protein</fullName>
    </recommendedName>
</protein>
<reference evidence="1 2" key="1">
    <citation type="submission" date="2014-04" db="EMBL/GenBank/DDBJ databases">
        <authorList>
            <consortium name="DOE Joint Genome Institute"/>
            <person name="Kuo A."/>
            <person name="Gay G."/>
            <person name="Dore J."/>
            <person name="Kohler A."/>
            <person name="Nagy L.G."/>
            <person name="Floudas D."/>
            <person name="Copeland A."/>
            <person name="Barry K.W."/>
            <person name="Cichocki N."/>
            <person name="Veneault-Fourrey C."/>
            <person name="LaButti K."/>
            <person name="Lindquist E.A."/>
            <person name="Lipzen A."/>
            <person name="Lundell T."/>
            <person name="Morin E."/>
            <person name="Murat C."/>
            <person name="Sun H."/>
            <person name="Tunlid A."/>
            <person name="Henrissat B."/>
            <person name="Grigoriev I.V."/>
            <person name="Hibbett D.S."/>
            <person name="Martin F."/>
            <person name="Nordberg H.P."/>
            <person name="Cantor M.N."/>
            <person name="Hua S.X."/>
        </authorList>
    </citation>
    <scope>NUCLEOTIDE SEQUENCE [LARGE SCALE GENOMIC DNA]</scope>
    <source>
        <strain evidence="2">h7</strain>
    </source>
</reference>